<proteinExistence type="predicted"/>
<reference evidence="2 3" key="1">
    <citation type="submission" date="2023-12" db="EMBL/GenBank/DDBJ databases">
        <title>Whole-genome sequencing of halo(alkali)philic microorganisms from hypersaline lakes.</title>
        <authorList>
            <person name="Sorokin D.Y."/>
            <person name="Merkel A.Y."/>
            <person name="Messina E."/>
            <person name="Yakimov M."/>
        </authorList>
    </citation>
    <scope>NUCLEOTIDE SEQUENCE [LARGE SCALE GENOMIC DNA]</scope>
    <source>
        <strain evidence="2 3">AB-CW1</strain>
    </source>
</reference>
<dbReference type="RefSeq" id="WP_346053458.1">
    <property type="nucleotide sequence ID" value="NZ_JAYGII010000071.1"/>
</dbReference>
<comment type="caution">
    <text evidence="2">The sequence shown here is derived from an EMBL/GenBank/DDBJ whole genome shotgun (WGS) entry which is preliminary data.</text>
</comment>
<dbReference type="Pfam" id="PF13699">
    <property type="entry name" value="eCIS_core"/>
    <property type="match status" value="1"/>
</dbReference>
<dbReference type="Proteomes" id="UP001302316">
    <property type="component" value="Unassembled WGS sequence"/>
</dbReference>
<evidence type="ECO:0000313" key="3">
    <source>
        <dbReference type="Proteomes" id="UP001302316"/>
    </source>
</evidence>
<dbReference type="InterPro" id="IPR025295">
    <property type="entry name" value="eCIS_core_dom"/>
</dbReference>
<feature type="domain" description="eCIS core" evidence="1">
    <location>
        <begin position="35"/>
        <end position="96"/>
    </location>
</feature>
<evidence type="ECO:0000259" key="1">
    <source>
        <dbReference type="Pfam" id="PF13699"/>
    </source>
</evidence>
<name>A0AAP6JHJ5_9GAMM</name>
<organism evidence="2 3">
    <name type="scientific">Natronospira elongata</name>
    <dbReference type="NCBI Taxonomy" id="3110268"/>
    <lineage>
        <taxon>Bacteria</taxon>
        <taxon>Pseudomonadati</taxon>
        <taxon>Pseudomonadota</taxon>
        <taxon>Gammaproteobacteria</taxon>
        <taxon>Natronospirales</taxon>
        <taxon>Natronospiraceae</taxon>
        <taxon>Natronospira</taxon>
    </lineage>
</organism>
<dbReference type="AlphaFoldDB" id="A0AAP6JHJ5"/>
<evidence type="ECO:0000313" key="2">
    <source>
        <dbReference type="EMBL" id="MEA5446867.1"/>
    </source>
</evidence>
<protein>
    <submittedName>
        <fullName evidence="2">DUF4157 domain-containing protein</fullName>
    </submittedName>
</protein>
<sequence>MAYAVAEAGESGGPREMTEGEIEHFQDMVFGESIDWDKVRVRKSALITDLADAKGVVVGNTIHVHPDYYHADFSQAGLVDQAFFAHELTHVWQYQNVTRLTPIRAIGEHMTVSEPYECSLDGRRFDQYGIEQQGMIINNYIEVQSRQNPILQNQYESMIYGPGGIQR</sequence>
<gene>
    <name evidence="2" type="ORF">VCB98_13650</name>
</gene>
<keyword evidence="3" id="KW-1185">Reference proteome</keyword>
<dbReference type="EMBL" id="JAYGII010000071">
    <property type="protein sequence ID" value="MEA5446867.1"/>
    <property type="molecule type" value="Genomic_DNA"/>
</dbReference>
<accession>A0AAP6JHJ5</accession>